<dbReference type="Proteomes" id="UP000239477">
    <property type="component" value="Chromosome"/>
</dbReference>
<keyword evidence="3" id="KW-0143">Chaperone</keyword>
<dbReference type="AlphaFoldDB" id="A0A2S0IAS3"/>
<keyword evidence="1 4" id="KW-0732">Signal</keyword>
<dbReference type="NCBIfam" id="NF007576">
    <property type="entry name" value="PRK10208.1"/>
    <property type="match status" value="1"/>
</dbReference>
<reference evidence="5 6" key="1">
    <citation type="submission" date="2017-09" db="EMBL/GenBank/DDBJ databases">
        <title>Genomic, metabolic, and phenotypic characteristics of bacterial isolates from the natural microbiome of the model nematode Caenorhabditis elegans.</title>
        <authorList>
            <person name="Zimmermann J."/>
            <person name="Obeng N."/>
            <person name="Yang W."/>
            <person name="Obeng O."/>
            <person name="Kissoyan K."/>
            <person name="Pees B."/>
            <person name="Dirksen P."/>
            <person name="Hoppner M."/>
            <person name="Franke A."/>
            <person name="Rosenstiel P."/>
            <person name="Leippe M."/>
            <person name="Dierking K."/>
            <person name="Kaleta C."/>
            <person name="Schulenburg H."/>
        </authorList>
    </citation>
    <scope>NUCLEOTIDE SEQUENCE [LARGE SCALE GENOMIC DNA]</scope>
    <source>
        <strain evidence="5 6">MYb73</strain>
    </source>
</reference>
<gene>
    <name evidence="5" type="ORF">CLM73_19545</name>
</gene>
<evidence type="ECO:0000256" key="2">
    <source>
        <dbReference type="ARBA" id="ARBA00022764"/>
    </source>
</evidence>
<feature type="signal peptide" evidence="4">
    <location>
        <begin position="1"/>
        <end position="22"/>
    </location>
</feature>
<organism evidence="5 6">
    <name type="scientific">Achromobacter spanius</name>
    <dbReference type="NCBI Taxonomy" id="217203"/>
    <lineage>
        <taxon>Bacteria</taxon>
        <taxon>Pseudomonadati</taxon>
        <taxon>Pseudomonadota</taxon>
        <taxon>Betaproteobacteria</taxon>
        <taxon>Burkholderiales</taxon>
        <taxon>Alcaligenaceae</taxon>
        <taxon>Achromobacter</taxon>
    </lineage>
</organism>
<evidence type="ECO:0000313" key="6">
    <source>
        <dbReference type="Proteomes" id="UP000239477"/>
    </source>
</evidence>
<name>A0A2S0IAS3_9BURK</name>
<dbReference type="OrthoDB" id="7581659at2"/>
<dbReference type="InterPro" id="IPR010486">
    <property type="entry name" value="HNS-dep_expression_A/B"/>
</dbReference>
<keyword evidence="2" id="KW-0574">Periplasm</keyword>
<accession>A0A2S0IAS3</accession>
<dbReference type="RefSeq" id="WP_105239851.1">
    <property type="nucleotide sequence ID" value="NZ_CP023270.1"/>
</dbReference>
<evidence type="ECO:0000256" key="3">
    <source>
        <dbReference type="ARBA" id="ARBA00023186"/>
    </source>
</evidence>
<sequence length="99" mass="10840">MKKHLLMIGLIGSMTVAVTGQAADAKKPLALWQCQDFLGVQETYRPVVVSYAEALNNKGKPEEAVLDVEGISTRTPMLVKQCNENPKQMLRDALAGLKK</sequence>
<dbReference type="EMBL" id="CP023270">
    <property type="protein sequence ID" value="AVJ29132.1"/>
    <property type="molecule type" value="Genomic_DNA"/>
</dbReference>
<dbReference type="Gene3D" id="1.10.890.10">
    <property type="entry name" value="HNS-dependent expression A"/>
    <property type="match status" value="1"/>
</dbReference>
<dbReference type="InterPro" id="IPR038303">
    <property type="entry name" value="HdeA/HdeB_sf"/>
</dbReference>
<feature type="chain" id="PRO_5015738811" evidence="4">
    <location>
        <begin position="23"/>
        <end position="99"/>
    </location>
</feature>
<protein>
    <submittedName>
        <fullName evidence="5">Acid-resistance protein</fullName>
    </submittedName>
</protein>
<dbReference type="SUPFAM" id="SSF47752">
    <property type="entry name" value="Protein HNS-dependent expression A, HdeA"/>
    <property type="match status" value="1"/>
</dbReference>
<evidence type="ECO:0000256" key="1">
    <source>
        <dbReference type="ARBA" id="ARBA00022729"/>
    </source>
</evidence>
<dbReference type="GO" id="GO:0071468">
    <property type="term" value="P:cellular response to acidic pH"/>
    <property type="evidence" value="ECO:0007669"/>
    <property type="project" value="InterPro"/>
</dbReference>
<proteinExistence type="predicted"/>
<evidence type="ECO:0000256" key="4">
    <source>
        <dbReference type="SAM" id="SignalP"/>
    </source>
</evidence>
<keyword evidence="6" id="KW-1185">Reference proteome</keyword>
<evidence type="ECO:0000313" key="5">
    <source>
        <dbReference type="EMBL" id="AVJ29132.1"/>
    </source>
</evidence>
<dbReference type="Pfam" id="PF06411">
    <property type="entry name" value="HdeA"/>
    <property type="match status" value="1"/>
</dbReference>
<dbReference type="InterPro" id="IPR036831">
    <property type="entry name" value="HdeA_sf"/>
</dbReference>
<dbReference type="GO" id="GO:0030288">
    <property type="term" value="C:outer membrane-bounded periplasmic space"/>
    <property type="evidence" value="ECO:0007669"/>
    <property type="project" value="InterPro"/>
</dbReference>